<evidence type="ECO:0000256" key="1">
    <source>
        <dbReference type="ARBA" id="ARBA00007447"/>
    </source>
</evidence>
<comment type="caution">
    <text evidence="3">The sequence shown here is derived from an EMBL/GenBank/DDBJ whole genome shotgun (WGS) entry which is preliminary data.</text>
</comment>
<dbReference type="PANTHER" id="PTHR47965:SF28">
    <property type="entry name" value="BASIC 7S GLOBULIN"/>
    <property type="match status" value="1"/>
</dbReference>
<organism evidence="3 4">
    <name type="scientific">Hevea brasiliensis</name>
    <name type="common">Para rubber tree</name>
    <name type="synonym">Siphonia brasiliensis</name>
    <dbReference type="NCBI Taxonomy" id="3981"/>
    <lineage>
        <taxon>Eukaryota</taxon>
        <taxon>Viridiplantae</taxon>
        <taxon>Streptophyta</taxon>
        <taxon>Embryophyta</taxon>
        <taxon>Tracheophyta</taxon>
        <taxon>Spermatophyta</taxon>
        <taxon>Magnoliopsida</taxon>
        <taxon>eudicotyledons</taxon>
        <taxon>Gunneridae</taxon>
        <taxon>Pentapetalae</taxon>
        <taxon>rosids</taxon>
        <taxon>fabids</taxon>
        <taxon>Malpighiales</taxon>
        <taxon>Euphorbiaceae</taxon>
        <taxon>Crotonoideae</taxon>
        <taxon>Micrandreae</taxon>
        <taxon>Hevea</taxon>
    </lineage>
</organism>
<dbReference type="InterPro" id="IPR032799">
    <property type="entry name" value="TAXi_C"/>
</dbReference>
<gene>
    <name evidence="3" type="ORF">GH714_025303</name>
</gene>
<evidence type="ECO:0000313" key="3">
    <source>
        <dbReference type="EMBL" id="KAF2307179.1"/>
    </source>
</evidence>
<dbReference type="Pfam" id="PF14541">
    <property type="entry name" value="TAXi_C"/>
    <property type="match status" value="2"/>
</dbReference>
<accession>A0A6A6M5E6</accession>
<dbReference type="InterPro" id="IPR021109">
    <property type="entry name" value="Peptidase_aspartic_dom_sf"/>
</dbReference>
<reference evidence="3 4" key="1">
    <citation type="journal article" date="2020" name="Mol. Plant">
        <title>The Chromosome-Based Rubber Tree Genome Provides New Insights into Spurge Genome Evolution and Rubber Biosynthesis.</title>
        <authorList>
            <person name="Liu J."/>
            <person name="Shi C."/>
            <person name="Shi C.C."/>
            <person name="Li W."/>
            <person name="Zhang Q.J."/>
            <person name="Zhang Y."/>
            <person name="Li K."/>
            <person name="Lu H.F."/>
            <person name="Shi C."/>
            <person name="Zhu S.T."/>
            <person name="Xiao Z.Y."/>
            <person name="Nan H."/>
            <person name="Yue Y."/>
            <person name="Zhu X.G."/>
            <person name="Wu Y."/>
            <person name="Hong X.N."/>
            <person name="Fan G.Y."/>
            <person name="Tong Y."/>
            <person name="Zhang D."/>
            <person name="Mao C.L."/>
            <person name="Liu Y.L."/>
            <person name="Hao S.J."/>
            <person name="Liu W.Q."/>
            <person name="Lv M.Q."/>
            <person name="Zhang H.B."/>
            <person name="Liu Y."/>
            <person name="Hu-Tang G.R."/>
            <person name="Wang J.P."/>
            <person name="Wang J.H."/>
            <person name="Sun Y.H."/>
            <person name="Ni S.B."/>
            <person name="Chen W.B."/>
            <person name="Zhang X.C."/>
            <person name="Jiao Y.N."/>
            <person name="Eichler E.E."/>
            <person name="Li G.H."/>
            <person name="Liu X."/>
            <person name="Gao L.Z."/>
        </authorList>
    </citation>
    <scope>NUCLEOTIDE SEQUENCE [LARGE SCALE GENOMIC DNA]</scope>
    <source>
        <strain evidence="4">cv. GT1</strain>
        <tissue evidence="3">Leaf</tissue>
    </source>
</reference>
<proteinExistence type="inferred from homology"/>
<dbReference type="AlphaFoldDB" id="A0A6A6M5E6"/>
<evidence type="ECO:0000313" key="4">
    <source>
        <dbReference type="Proteomes" id="UP000467840"/>
    </source>
</evidence>
<name>A0A6A6M5E6_HEVBR</name>
<dbReference type="PROSITE" id="PS51767">
    <property type="entry name" value="PEPTIDASE_A1"/>
    <property type="match status" value="1"/>
</dbReference>
<dbReference type="SUPFAM" id="SSF50630">
    <property type="entry name" value="Acid proteases"/>
    <property type="match status" value="2"/>
</dbReference>
<protein>
    <recommendedName>
        <fullName evidence="2">Peptidase A1 domain-containing protein</fullName>
    </recommendedName>
</protein>
<comment type="similarity">
    <text evidence="1">Belongs to the peptidase A1 family.</text>
</comment>
<dbReference type="PANTHER" id="PTHR47965">
    <property type="entry name" value="ASPARTYL PROTEASE-RELATED"/>
    <property type="match status" value="1"/>
</dbReference>
<keyword evidence="4" id="KW-1185">Reference proteome</keyword>
<dbReference type="GO" id="GO:0006508">
    <property type="term" value="P:proteolysis"/>
    <property type="evidence" value="ECO:0007669"/>
    <property type="project" value="InterPro"/>
</dbReference>
<dbReference type="InterPro" id="IPR001461">
    <property type="entry name" value="Aspartic_peptidase_A1"/>
</dbReference>
<dbReference type="Gene3D" id="2.40.70.10">
    <property type="entry name" value="Acid Proteases"/>
    <property type="match status" value="2"/>
</dbReference>
<feature type="domain" description="Peptidase A1" evidence="2">
    <location>
        <begin position="1"/>
        <end position="163"/>
    </location>
</feature>
<dbReference type="Proteomes" id="UP000467840">
    <property type="component" value="Chromosome 9"/>
</dbReference>
<dbReference type="EMBL" id="JAAGAX010000008">
    <property type="protein sequence ID" value="KAF2307179.1"/>
    <property type="molecule type" value="Genomic_DNA"/>
</dbReference>
<dbReference type="GO" id="GO:0004190">
    <property type="term" value="F:aspartic-type endopeptidase activity"/>
    <property type="evidence" value="ECO:0007669"/>
    <property type="project" value="InterPro"/>
</dbReference>
<evidence type="ECO:0000259" key="2">
    <source>
        <dbReference type="PROSITE" id="PS51767"/>
    </source>
</evidence>
<sequence>MRYTPLMISRLGEYYIDVRSMRINQKTVPLQTHIGGTMISTTTPYTVLERSIYQSFTQIFTDQLSHISQIPPVAPFSVCYDSRKFPNTIAGPGVPKIDLVLGDQSVVWTIFGANSMMQAQLGVLCLGFLDGGLHTRDSIVIGAYQLEDNLVDFDLYDSRLGCHNNTCALTSGNPVSQEIDTGELAQDVLSIRSIRVKSSINPSASGPVVKVPQFLFVCAPPTLLKNGLPDYVEGVVGLGQTSIALPTQLASHFGFRPNFALCLTSSFRSPGFIYFGDDPSTLLPNVSPQMSYTPLSVGRQGDQFSIQHPQSGGAPPVGPFSVCFDPRRISDTTGGPDFPKVDLVVGDQNVAWTLFGANSMVRVHPLISCLAFIDGGLNPADSIVIGAHQLEENLVHFDLHNSKIGFSSSLFNRKTSCSNRNNPVNP</sequence>
<dbReference type="InterPro" id="IPR033121">
    <property type="entry name" value="PEPTIDASE_A1"/>
</dbReference>